<dbReference type="Proteomes" id="UP000169752">
    <property type="component" value="Segment"/>
</dbReference>
<organism evidence="1 3">
    <name type="scientific">Cyprinid herpesvirus 3</name>
    <name type="common">CyHV-3</name>
    <dbReference type="NCBI Taxonomy" id="180230"/>
    <lineage>
        <taxon>Viruses</taxon>
        <taxon>Duplodnaviria</taxon>
        <taxon>Heunggongvirae</taxon>
        <taxon>Peploviricota</taxon>
        <taxon>Herviviricetes</taxon>
        <taxon>Herpesvirales</taxon>
        <taxon>Alloherpesviridae</taxon>
        <taxon>Cyvirus</taxon>
        <taxon>Cyvirus cyprinidallo3</taxon>
    </lineage>
</organism>
<sequence>MTKPLSGCTFIRWRSGPLLIHSDRLPRSTLLPKSPFISIDTLSFFAKPLTTHRLTMSSEVPVVAVPEAGAPAPVPVPTLAPVPEPEQVPIEVRLFTFVWWLAVTC</sequence>
<evidence type="ECO:0000313" key="2">
    <source>
        <dbReference type="EMBL" id="BAF48976.1"/>
    </source>
</evidence>
<protein>
    <submittedName>
        <fullName evidence="1">Uncharacterized protein</fullName>
    </submittedName>
</protein>
<accession>A4FTA2</accession>
<proteinExistence type="predicted"/>
<name>A4FTA2_CYHV3</name>
<reference evidence="1 3" key="1">
    <citation type="journal article" date="2007" name="J. Virol.">
        <title>Genome sequences of three koi herpesvirus isolates representing the expanding distribution of an emerging disease threatening koi and common carp worldwide.</title>
        <authorList>
            <person name="Aoki T."/>
            <person name="Hirono I."/>
            <person name="Kurokawa K."/>
            <person name="Fukuda H."/>
            <person name="Nahary R."/>
            <person name="Eldar A."/>
            <person name="Davison A.J."/>
            <person name="Waltzek T.B."/>
            <person name="Bercovier H."/>
            <person name="Hedrick R.P."/>
        </authorList>
    </citation>
    <scope>NUCLEOTIDE SEQUENCE [LARGE SCALE GENOMIC DNA]</scope>
    <source>
        <strain evidence="1">TUMST1</strain>
    </source>
</reference>
<evidence type="ECO:0000313" key="1">
    <source>
        <dbReference type="EMBL" id="BAF48807.1"/>
    </source>
</evidence>
<dbReference type="EMBL" id="AP008984">
    <property type="protein sequence ID" value="BAF48807.1"/>
    <property type="molecule type" value="Genomic_DNA"/>
</dbReference>
<dbReference type="EMBL" id="AP008984">
    <property type="protein sequence ID" value="BAF48976.1"/>
    <property type="molecule type" value="Genomic_DNA"/>
</dbReference>
<gene>
    <name evidence="1" type="ORF">KHVJ003</name>
    <name evidence="2" type="ORF">KHVJ172</name>
</gene>
<evidence type="ECO:0000313" key="3">
    <source>
        <dbReference type="Proteomes" id="UP000169752"/>
    </source>
</evidence>